<name>A0A5C3N806_9AGAM</name>
<dbReference type="EMBL" id="ML213508">
    <property type="protein sequence ID" value="TFK53205.1"/>
    <property type="molecule type" value="Genomic_DNA"/>
</dbReference>
<reference evidence="1 2" key="1">
    <citation type="journal article" date="2019" name="Nat. Ecol. Evol.">
        <title>Megaphylogeny resolves global patterns of mushroom evolution.</title>
        <authorList>
            <person name="Varga T."/>
            <person name="Krizsan K."/>
            <person name="Foldi C."/>
            <person name="Dima B."/>
            <person name="Sanchez-Garcia M."/>
            <person name="Sanchez-Ramirez S."/>
            <person name="Szollosi G.J."/>
            <person name="Szarkandi J.G."/>
            <person name="Papp V."/>
            <person name="Albert L."/>
            <person name="Andreopoulos W."/>
            <person name="Angelini C."/>
            <person name="Antonin V."/>
            <person name="Barry K.W."/>
            <person name="Bougher N.L."/>
            <person name="Buchanan P."/>
            <person name="Buyck B."/>
            <person name="Bense V."/>
            <person name="Catcheside P."/>
            <person name="Chovatia M."/>
            <person name="Cooper J."/>
            <person name="Damon W."/>
            <person name="Desjardin D."/>
            <person name="Finy P."/>
            <person name="Geml J."/>
            <person name="Haridas S."/>
            <person name="Hughes K."/>
            <person name="Justo A."/>
            <person name="Karasinski D."/>
            <person name="Kautmanova I."/>
            <person name="Kiss B."/>
            <person name="Kocsube S."/>
            <person name="Kotiranta H."/>
            <person name="LaButti K.M."/>
            <person name="Lechner B.E."/>
            <person name="Liimatainen K."/>
            <person name="Lipzen A."/>
            <person name="Lukacs Z."/>
            <person name="Mihaltcheva S."/>
            <person name="Morgado L.N."/>
            <person name="Niskanen T."/>
            <person name="Noordeloos M.E."/>
            <person name="Ohm R.A."/>
            <person name="Ortiz-Santana B."/>
            <person name="Ovrebo C."/>
            <person name="Racz N."/>
            <person name="Riley R."/>
            <person name="Savchenko A."/>
            <person name="Shiryaev A."/>
            <person name="Soop K."/>
            <person name="Spirin V."/>
            <person name="Szebenyi C."/>
            <person name="Tomsovsky M."/>
            <person name="Tulloss R.E."/>
            <person name="Uehling J."/>
            <person name="Grigoriev I.V."/>
            <person name="Vagvolgyi C."/>
            <person name="Papp T."/>
            <person name="Martin F.M."/>
            <person name="Miettinen O."/>
            <person name="Hibbett D.S."/>
            <person name="Nagy L.G."/>
        </authorList>
    </citation>
    <scope>NUCLEOTIDE SEQUENCE [LARGE SCALE GENOMIC DNA]</scope>
    <source>
        <strain evidence="1 2">OMC1185</strain>
    </source>
</reference>
<accession>A0A5C3N806</accession>
<keyword evidence="2" id="KW-1185">Reference proteome</keyword>
<feature type="non-terminal residue" evidence="1">
    <location>
        <position position="1"/>
    </location>
</feature>
<protein>
    <submittedName>
        <fullName evidence="1">Uncharacterized protein</fullName>
    </submittedName>
</protein>
<evidence type="ECO:0000313" key="2">
    <source>
        <dbReference type="Proteomes" id="UP000305948"/>
    </source>
</evidence>
<feature type="non-terminal residue" evidence="1">
    <location>
        <position position="120"/>
    </location>
</feature>
<dbReference type="Proteomes" id="UP000305948">
    <property type="component" value="Unassembled WGS sequence"/>
</dbReference>
<sequence>LGSLFAQEALLYPGSLFARVVPLPRVALHPCGFPTAGRSSPERPCFAPGRSSPVWFPLPQVALRPRGPALPRVALRPCGPYPGSCFACGGSSPPPQMLIICEVVGALRRGLPLTHVVSNI</sequence>
<gene>
    <name evidence="1" type="ORF">OE88DRAFT_1657123</name>
</gene>
<organism evidence="1 2">
    <name type="scientific">Heliocybe sulcata</name>
    <dbReference type="NCBI Taxonomy" id="5364"/>
    <lineage>
        <taxon>Eukaryota</taxon>
        <taxon>Fungi</taxon>
        <taxon>Dikarya</taxon>
        <taxon>Basidiomycota</taxon>
        <taxon>Agaricomycotina</taxon>
        <taxon>Agaricomycetes</taxon>
        <taxon>Gloeophyllales</taxon>
        <taxon>Gloeophyllaceae</taxon>
        <taxon>Heliocybe</taxon>
    </lineage>
</organism>
<dbReference type="AlphaFoldDB" id="A0A5C3N806"/>
<evidence type="ECO:0000313" key="1">
    <source>
        <dbReference type="EMBL" id="TFK53205.1"/>
    </source>
</evidence>
<proteinExistence type="predicted"/>